<sequence>MLQLKKESIISLYSSISNDLRINIVKRDKNFMEFDIIGVHPSVANCIRRVIMNEIPTLAIDTVIVKANTGVMADEILCHRIGLIPIMIDPDTVEFRTGDLSPTNSIKFHLNVKNDTKNITTVYSDSIEVDQQHNLSDVVKKGCIITKLAPGQHIHLEMYAEKNIAKVHTKWSPVCPITYRLHPIIQIGDFYGDDAIEVKNKFTKGVIQIEENKAVVKNERIERMSRNSMEINTEDIFIGKKTDHFIFTIETLWMDPLDILKRGLKVFKEKILKMKEEAYNIS</sequence>
<evidence type="ECO:0000313" key="5">
    <source>
        <dbReference type="EMBL" id="EPR77923.1"/>
    </source>
</evidence>
<feature type="domain" description="DNA-directed RNA polymerase RpoA/D/Rpb3-type" evidence="4">
    <location>
        <begin position="31"/>
        <end position="277"/>
    </location>
</feature>
<dbReference type="Pfam" id="PF01000">
    <property type="entry name" value="RNA_pol_A_bac"/>
    <property type="match status" value="1"/>
</dbReference>
<dbReference type="InterPro" id="IPR050518">
    <property type="entry name" value="Rpo3/RPB3_RNA_Pol_subunit"/>
</dbReference>
<dbReference type="GO" id="GO:0006362">
    <property type="term" value="P:transcription elongation by RNA polymerase I"/>
    <property type="evidence" value="ECO:0007669"/>
    <property type="project" value="EnsemblFungi"/>
</dbReference>
<dbReference type="GO" id="GO:0005666">
    <property type="term" value="C:RNA polymerase III complex"/>
    <property type="evidence" value="ECO:0007669"/>
    <property type="project" value="EnsemblFungi"/>
</dbReference>
<organism evidence="5 6">
    <name type="scientific">Spraguea lophii (strain 42_110)</name>
    <name type="common">Microsporidian parasite</name>
    <dbReference type="NCBI Taxonomy" id="1358809"/>
    <lineage>
        <taxon>Eukaryota</taxon>
        <taxon>Fungi</taxon>
        <taxon>Fungi incertae sedis</taxon>
        <taxon>Microsporidia</taxon>
        <taxon>Spragueidae</taxon>
        <taxon>Spraguea</taxon>
    </lineage>
</organism>
<dbReference type="Pfam" id="PF01193">
    <property type="entry name" value="RNA_pol_L"/>
    <property type="match status" value="1"/>
</dbReference>
<dbReference type="GO" id="GO:0005736">
    <property type="term" value="C:RNA polymerase I complex"/>
    <property type="evidence" value="ECO:0007669"/>
    <property type="project" value="EnsemblFungi"/>
</dbReference>
<dbReference type="GO" id="GO:0055029">
    <property type="term" value="C:nuclear DNA-directed RNA polymerase complex"/>
    <property type="evidence" value="ECO:0007669"/>
    <property type="project" value="UniProtKB-ARBA"/>
</dbReference>
<evidence type="ECO:0000256" key="3">
    <source>
        <dbReference type="ARBA" id="ARBA00025804"/>
    </source>
</evidence>
<dbReference type="GO" id="GO:0006361">
    <property type="term" value="P:transcription initiation at RNA polymerase I promoter"/>
    <property type="evidence" value="ECO:0007669"/>
    <property type="project" value="EnsemblFungi"/>
</dbReference>
<keyword evidence="6" id="KW-1185">Reference proteome</keyword>
<dbReference type="Proteomes" id="UP000014978">
    <property type="component" value="Unassembled WGS sequence"/>
</dbReference>
<dbReference type="GO" id="GO:0046983">
    <property type="term" value="F:protein dimerization activity"/>
    <property type="evidence" value="ECO:0007669"/>
    <property type="project" value="InterPro"/>
</dbReference>
<dbReference type="InParanoid" id="S7XPP5"/>
<dbReference type="InterPro" id="IPR011263">
    <property type="entry name" value="DNA-dir_RNA_pol_RpoA/D/Rpb3"/>
</dbReference>
<dbReference type="PANTHER" id="PTHR11800">
    <property type="entry name" value="DNA-DIRECTED RNA POLYMERASE"/>
    <property type="match status" value="1"/>
</dbReference>
<dbReference type="VEuPathDB" id="MicrosporidiaDB:SLOPH_2329"/>
<dbReference type="GO" id="GO:0042797">
    <property type="term" value="P:tRNA transcription by RNA polymerase III"/>
    <property type="evidence" value="ECO:0007669"/>
    <property type="project" value="EnsemblFungi"/>
</dbReference>
<dbReference type="InterPro" id="IPR022842">
    <property type="entry name" value="RNAP_Rpo3/Rpb3/RPAC1"/>
</dbReference>
<keyword evidence="2" id="KW-0804">Transcription</keyword>
<dbReference type="GO" id="GO:0006384">
    <property type="term" value="P:transcription initiation at RNA polymerase III promoter"/>
    <property type="evidence" value="ECO:0007669"/>
    <property type="project" value="EnsemblFungi"/>
</dbReference>
<comment type="caution">
    <text evidence="5">The sequence shown here is derived from an EMBL/GenBank/DDBJ whole genome shotgun (WGS) entry which is preliminary data.</text>
</comment>
<dbReference type="PANTHER" id="PTHR11800:SF13">
    <property type="entry name" value="DNA-DIRECTED RNA POLYMERASES I AND III SUBUNIT RPAC1"/>
    <property type="match status" value="1"/>
</dbReference>
<dbReference type="GO" id="GO:0003899">
    <property type="term" value="F:DNA-directed RNA polymerase activity"/>
    <property type="evidence" value="ECO:0007669"/>
    <property type="project" value="EnsemblFungi"/>
</dbReference>
<keyword evidence="1 5" id="KW-0240">DNA-directed RNA polymerase</keyword>
<evidence type="ECO:0000259" key="4">
    <source>
        <dbReference type="SMART" id="SM00662"/>
    </source>
</evidence>
<dbReference type="InterPro" id="IPR036643">
    <property type="entry name" value="RNApol_insert_sf"/>
</dbReference>
<comment type="similarity">
    <text evidence="3">Belongs to the archaeal Rpo3/eukaryotic RPB3 RNA polymerase subunit family.</text>
</comment>
<dbReference type="InterPro" id="IPR011262">
    <property type="entry name" value="DNA-dir_RNA_pol_insert"/>
</dbReference>
<evidence type="ECO:0000256" key="2">
    <source>
        <dbReference type="ARBA" id="ARBA00023163"/>
    </source>
</evidence>
<dbReference type="Gene3D" id="3.30.1360.10">
    <property type="entry name" value="RNA polymerase, RBP11-like subunit"/>
    <property type="match status" value="1"/>
</dbReference>
<dbReference type="SUPFAM" id="SSF55257">
    <property type="entry name" value="RBP11-like subunits of RNA polymerase"/>
    <property type="match status" value="1"/>
</dbReference>
<protein>
    <submittedName>
        <fullName evidence="5">DNA-directed RNA polymerase I</fullName>
    </submittedName>
</protein>
<dbReference type="HAMAP" id="MF_00320">
    <property type="entry name" value="RNApol_arch_Rpo3"/>
    <property type="match status" value="1"/>
</dbReference>
<dbReference type="FunCoup" id="S7XPP5">
    <property type="interactions" value="152"/>
</dbReference>
<dbReference type="HOGENOM" id="CLU_038421_0_1_1"/>
<reference evidence="6" key="1">
    <citation type="journal article" date="2013" name="PLoS Genet.">
        <title>The genome of Spraguea lophii and the basis of host-microsporidian interactions.</title>
        <authorList>
            <person name="Campbell S.E."/>
            <person name="Williams T.A."/>
            <person name="Yousuf A."/>
            <person name="Soanes D.M."/>
            <person name="Paszkiewicz K.H."/>
            <person name="Williams B.A.P."/>
        </authorList>
    </citation>
    <scope>NUCLEOTIDE SEQUENCE [LARGE SCALE GENOMIC DNA]</scope>
    <source>
        <strain evidence="6">42_110</strain>
    </source>
</reference>
<proteinExistence type="inferred from homology"/>
<name>S7XPP5_SPRLO</name>
<dbReference type="NCBIfam" id="NF001988">
    <property type="entry name" value="PRK00783.1"/>
    <property type="match status" value="1"/>
</dbReference>
<evidence type="ECO:0000313" key="6">
    <source>
        <dbReference type="Proteomes" id="UP000014978"/>
    </source>
</evidence>
<dbReference type="OrthoDB" id="270173at2759"/>
<dbReference type="STRING" id="1358809.S7XPP5"/>
<dbReference type="OMA" id="MFPEVVF"/>
<dbReference type="GO" id="GO:0006386">
    <property type="term" value="P:termination of RNA polymerase III transcription"/>
    <property type="evidence" value="ECO:0007669"/>
    <property type="project" value="EnsemblFungi"/>
</dbReference>
<dbReference type="InterPro" id="IPR036603">
    <property type="entry name" value="RBP11-like"/>
</dbReference>
<dbReference type="SUPFAM" id="SSF56553">
    <property type="entry name" value="Insert subdomain of RNA polymerase alpha subunit"/>
    <property type="match status" value="1"/>
</dbReference>
<dbReference type="EMBL" id="ATCN01001137">
    <property type="protein sequence ID" value="EPR77923.1"/>
    <property type="molecule type" value="Genomic_DNA"/>
</dbReference>
<dbReference type="GO" id="GO:0006363">
    <property type="term" value="P:termination of RNA polymerase I transcription"/>
    <property type="evidence" value="ECO:0007669"/>
    <property type="project" value="EnsemblFungi"/>
</dbReference>
<evidence type="ECO:0000256" key="1">
    <source>
        <dbReference type="ARBA" id="ARBA00022478"/>
    </source>
</evidence>
<accession>S7XPP5</accession>
<dbReference type="SMART" id="SM00662">
    <property type="entry name" value="RPOLD"/>
    <property type="match status" value="1"/>
</dbReference>
<dbReference type="AlphaFoldDB" id="S7XPP5"/>
<dbReference type="Gene3D" id="2.170.120.12">
    <property type="entry name" value="DNA-directed RNA polymerase, insert domain"/>
    <property type="match status" value="1"/>
</dbReference>
<gene>
    <name evidence="5" type="ORF">SLOPH_2329</name>
</gene>